<organism evidence="3 4">
    <name type="scientific">Adlercreutzia mucosicola</name>
    <dbReference type="NCBI Taxonomy" id="580026"/>
    <lineage>
        <taxon>Bacteria</taxon>
        <taxon>Bacillati</taxon>
        <taxon>Actinomycetota</taxon>
        <taxon>Coriobacteriia</taxon>
        <taxon>Eggerthellales</taxon>
        <taxon>Eggerthellaceae</taxon>
        <taxon>Adlercreutzia</taxon>
    </lineage>
</organism>
<feature type="transmembrane region" description="Helical" evidence="2">
    <location>
        <begin position="876"/>
        <end position="895"/>
    </location>
</feature>
<feature type="region of interest" description="Disordered" evidence="1">
    <location>
        <begin position="820"/>
        <end position="845"/>
    </location>
</feature>
<feature type="region of interest" description="Disordered" evidence="1">
    <location>
        <begin position="668"/>
        <end position="689"/>
    </location>
</feature>
<dbReference type="Proteomes" id="UP000463388">
    <property type="component" value="Unassembled WGS sequence"/>
</dbReference>
<dbReference type="AlphaFoldDB" id="A0A6N8JSH6"/>
<evidence type="ECO:0000313" key="3">
    <source>
        <dbReference type="EMBL" id="MVX61676.1"/>
    </source>
</evidence>
<feature type="compositionally biased region" description="Pro residues" evidence="1">
    <location>
        <begin position="272"/>
        <end position="289"/>
    </location>
</feature>
<feature type="region of interest" description="Disordered" evidence="1">
    <location>
        <begin position="530"/>
        <end position="573"/>
    </location>
</feature>
<accession>A0A6N8JSH6</accession>
<name>A0A6N8JSH6_9ACTN</name>
<reference evidence="3 4" key="1">
    <citation type="submission" date="2019-12" db="EMBL/GenBank/DDBJ databases">
        <title>Microbes associate with the intestines of laboratory mice.</title>
        <authorList>
            <person name="Navarre W."/>
            <person name="Wong E."/>
        </authorList>
    </citation>
    <scope>NUCLEOTIDE SEQUENCE [LARGE SCALE GENOMIC DNA]</scope>
    <source>
        <strain evidence="3 4">NM66_B29</strain>
    </source>
</reference>
<evidence type="ECO:0000313" key="4">
    <source>
        <dbReference type="Proteomes" id="UP000463388"/>
    </source>
</evidence>
<dbReference type="EMBL" id="WSRR01000027">
    <property type="protein sequence ID" value="MVX61676.1"/>
    <property type="molecule type" value="Genomic_DNA"/>
</dbReference>
<dbReference type="InterPro" id="IPR013783">
    <property type="entry name" value="Ig-like_fold"/>
</dbReference>
<evidence type="ECO:0000256" key="2">
    <source>
        <dbReference type="SAM" id="Phobius"/>
    </source>
</evidence>
<dbReference type="GO" id="GO:0005975">
    <property type="term" value="P:carbohydrate metabolic process"/>
    <property type="evidence" value="ECO:0007669"/>
    <property type="project" value="UniProtKB-ARBA"/>
</dbReference>
<comment type="caution">
    <text evidence="3">The sequence shown here is derived from an EMBL/GenBank/DDBJ whole genome shotgun (WGS) entry which is preliminary data.</text>
</comment>
<feature type="region of interest" description="Disordered" evidence="1">
    <location>
        <begin position="396"/>
        <end position="432"/>
    </location>
</feature>
<evidence type="ECO:0000256" key="1">
    <source>
        <dbReference type="SAM" id="MobiDB-lite"/>
    </source>
</evidence>
<feature type="compositionally biased region" description="Gly residues" evidence="1">
    <location>
        <begin position="820"/>
        <end position="835"/>
    </location>
</feature>
<feature type="compositionally biased region" description="Pro residues" evidence="1">
    <location>
        <begin position="552"/>
        <end position="565"/>
    </location>
</feature>
<keyword evidence="2" id="KW-1133">Transmembrane helix</keyword>
<protein>
    <submittedName>
        <fullName evidence="3">Uncharacterized protein</fullName>
    </submittedName>
</protein>
<feature type="region of interest" description="Disordered" evidence="1">
    <location>
        <begin position="245"/>
        <end position="295"/>
    </location>
</feature>
<gene>
    <name evidence="3" type="ORF">GKZ27_09475</name>
</gene>
<dbReference type="RefSeq" id="WP_160346969.1">
    <property type="nucleotide sequence ID" value="NZ_WSRR01000027.1"/>
</dbReference>
<dbReference type="Gene3D" id="2.60.40.10">
    <property type="entry name" value="Immunoglobulins"/>
    <property type="match status" value="1"/>
</dbReference>
<dbReference type="OrthoDB" id="5718261at2"/>
<sequence>MDGANGVPVTLIGSQDTHVIYYAQVDQSDGRAVKLSHVLEENVFKGRTAVKTAVLFNERPLKPGDGSGSGAAGHDYHYTRLPAPNANGWNTSPVTVTFYPGDFDQMTLTPSEGAAKVLTGDDPAWMRSDDTAGVSLSAQAKDTESGAVSTQRAGLVKIDTSAPRIEGGGALGYTLTDVPADASKATSGIWRLHRTDSSGAVAAAARAAATREFPLTNGDGAPTQAVGKLPNGWYVAEDAAGNLSAPLKVSGTEPPSVERPAGSTAGPGDPGYAPPVGPPLGPGSDPVPDPAVKEDAEGLRHALIEESVSQMIDPSAPPFGGLLEPAEASALMDYRYAASSTAAPTTQTDALLDASGNPLASFDTKVPGECLVRRVITDAQGNTTTILLHYRTVRDSCPPVRPLQPSDPADPDSPKVPGDPLVPTGPVATRPDGTQHVEVACDVTEAVTHGTMDTAGAEALFKRHFAATDVDGGDGVTLTVQSMKNSSGGGISSIDTSRAADYLITYLVRDAAGNTTTVRLSYHLVSSHVPGVVVTPDPGTDPNPRPGDDPLNPKPRPVDPATPPRVDPDGTQHAVIEDEMRVKVKDGAQLTLADARSLMERRYAFTPEGGGAVTELKLALADGAGNAVSAIDLGRPGAWRITYKVADASGNTITVNLRYVVVTDAPTVTPMPDPERPGVGPGGQPLPPGETNVDPETGLTHTVVTDHVVTRTSDLLLTPEAMAEFIDARYDLAPGSSGGGTAPLSVVLTAASARARASTAAFSGITASEVRLFNAAGAPALVIDCSEPGVWYAEQVFSDSFGDTTTLKLTYELREGNVQGGISDGSNGGSNGGTGNVSVSEAGPLTGDGSGLGRSRWASAIHQLPQTGGILGPCPLHIMFVLIMVLSGAYTLMRLRQESSGREERRRRDAEWEEFRREAVR</sequence>
<keyword evidence="4" id="KW-1185">Reference proteome</keyword>
<feature type="region of interest" description="Disordered" evidence="1">
    <location>
        <begin position="896"/>
        <end position="921"/>
    </location>
</feature>
<keyword evidence="2" id="KW-0812">Transmembrane</keyword>
<proteinExistence type="predicted"/>
<keyword evidence="2" id="KW-0472">Membrane</keyword>